<feature type="transmembrane region" description="Helical" evidence="8">
    <location>
        <begin position="259"/>
        <end position="290"/>
    </location>
</feature>
<name>A0A7C2H9Z6_DICTH</name>
<protein>
    <submittedName>
        <fullName evidence="9">ABC transporter permease</fullName>
    </submittedName>
</protein>
<accession>A0A7C2H9Z6</accession>
<dbReference type="CDD" id="cd06579">
    <property type="entry name" value="TM_PBP1_transp_AraH_like"/>
    <property type="match status" value="1"/>
</dbReference>
<dbReference type="Pfam" id="PF02653">
    <property type="entry name" value="BPD_transp_2"/>
    <property type="match status" value="1"/>
</dbReference>
<feature type="transmembrane region" description="Helical" evidence="8">
    <location>
        <begin position="302"/>
        <end position="321"/>
    </location>
</feature>
<feature type="transmembrane region" description="Helical" evidence="8">
    <location>
        <begin position="15"/>
        <end position="36"/>
    </location>
</feature>
<feature type="transmembrane region" description="Helical" evidence="8">
    <location>
        <begin position="98"/>
        <end position="118"/>
    </location>
</feature>
<dbReference type="EMBL" id="DTDV01000006">
    <property type="protein sequence ID" value="HGK23228.1"/>
    <property type="molecule type" value="Genomic_DNA"/>
</dbReference>
<evidence type="ECO:0000256" key="5">
    <source>
        <dbReference type="ARBA" id="ARBA00022692"/>
    </source>
</evidence>
<sequence length="336" mass="37266">MKNLLNSKFFRRHEFYILLIIIVLSLILTIINPTFLTLDNIFDLLRNNAFLGILALGELVVLISGGIDVSFTAITTVAQYIMGIIITSYYVNNIFLTFLIPIPIGVVLGLINAVLIYITKVHPVIITIATLNIFYGLLIFFTGGRWMYSFPPSFTDFAYIKVFQVTTPYSTTGLSVFTLFWIILAVMTWFILKYLPIGRKIYAIGGNLEAARRVGFNIFRIQLFVYGYMGFLSGIAAFVHAQLGQIIQPNAIVGQELDVIAAVILGGASISGGTGSVLGTILGVLLFAIIKNGLILMKLPSYWHQVVVGLIIAIAASFATYQSKLRWKRMVKIDVE</sequence>
<gene>
    <name evidence="9" type="ORF">ENU78_02080</name>
</gene>
<keyword evidence="5 8" id="KW-0812">Transmembrane</keyword>
<feature type="transmembrane region" description="Helical" evidence="8">
    <location>
        <begin position="124"/>
        <end position="148"/>
    </location>
</feature>
<evidence type="ECO:0000256" key="4">
    <source>
        <dbReference type="ARBA" id="ARBA00022519"/>
    </source>
</evidence>
<dbReference type="GO" id="GO:0022857">
    <property type="term" value="F:transmembrane transporter activity"/>
    <property type="evidence" value="ECO:0007669"/>
    <property type="project" value="InterPro"/>
</dbReference>
<keyword evidence="6 8" id="KW-1133">Transmembrane helix</keyword>
<dbReference type="InterPro" id="IPR001851">
    <property type="entry name" value="ABC_transp_permease"/>
</dbReference>
<evidence type="ECO:0000256" key="1">
    <source>
        <dbReference type="ARBA" id="ARBA00004651"/>
    </source>
</evidence>
<feature type="transmembrane region" description="Helical" evidence="8">
    <location>
        <begin position="73"/>
        <end position="91"/>
    </location>
</feature>
<evidence type="ECO:0000256" key="8">
    <source>
        <dbReference type="SAM" id="Phobius"/>
    </source>
</evidence>
<dbReference type="PANTHER" id="PTHR32196">
    <property type="entry name" value="ABC TRANSPORTER PERMEASE PROTEIN YPHD-RELATED-RELATED"/>
    <property type="match status" value="1"/>
</dbReference>
<dbReference type="GO" id="GO:0005886">
    <property type="term" value="C:plasma membrane"/>
    <property type="evidence" value="ECO:0007669"/>
    <property type="project" value="UniProtKB-SubCell"/>
</dbReference>
<feature type="transmembrane region" description="Helical" evidence="8">
    <location>
        <begin position="223"/>
        <end position="247"/>
    </location>
</feature>
<evidence type="ECO:0000256" key="6">
    <source>
        <dbReference type="ARBA" id="ARBA00022989"/>
    </source>
</evidence>
<keyword evidence="4" id="KW-0997">Cell inner membrane</keyword>
<evidence type="ECO:0000256" key="3">
    <source>
        <dbReference type="ARBA" id="ARBA00022475"/>
    </source>
</evidence>
<comment type="caution">
    <text evidence="9">The sequence shown here is derived from an EMBL/GenBank/DDBJ whole genome shotgun (WGS) entry which is preliminary data.</text>
</comment>
<comment type="subcellular location">
    <subcellularLocation>
        <location evidence="1">Cell membrane</location>
        <topology evidence="1">Multi-pass membrane protein</topology>
    </subcellularLocation>
</comment>
<organism evidence="9">
    <name type="scientific">Dictyoglomus thermophilum</name>
    <dbReference type="NCBI Taxonomy" id="14"/>
    <lineage>
        <taxon>Bacteria</taxon>
        <taxon>Pseudomonadati</taxon>
        <taxon>Dictyoglomota</taxon>
        <taxon>Dictyoglomia</taxon>
        <taxon>Dictyoglomales</taxon>
        <taxon>Dictyoglomaceae</taxon>
        <taxon>Dictyoglomus</taxon>
    </lineage>
</organism>
<evidence type="ECO:0000256" key="7">
    <source>
        <dbReference type="ARBA" id="ARBA00023136"/>
    </source>
</evidence>
<evidence type="ECO:0000313" key="9">
    <source>
        <dbReference type="EMBL" id="HGK23228.1"/>
    </source>
</evidence>
<proteinExistence type="predicted"/>
<feature type="transmembrane region" description="Helical" evidence="8">
    <location>
        <begin position="169"/>
        <end position="192"/>
    </location>
</feature>
<keyword evidence="7 8" id="KW-0472">Membrane</keyword>
<keyword evidence="2" id="KW-0813">Transport</keyword>
<dbReference type="PANTHER" id="PTHR32196:SF21">
    <property type="entry name" value="ABC TRANSPORTER PERMEASE PROTEIN YPHD-RELATED"/>
    <property type="match status" value="1"/>
</dbReference>
<evidence type="ECO:0000256" key="2">
    <source>
        <dbReference type="ARBA" id="ARBA00022448"/>
    </source>
</evidence>
<dbReference type="AlphaFoldDB" id="A0A7C2H9Z6"/>
<reference evidence="9" key="1">
    <citation type="journal article" date="2020" name="mSystems">
        <title>Genome- and Community-Level Interaction Insights into Carbon Utilization and Element Cycling Functions of Hydrothermarchaeota in Hydrothermal Sediment.</title>
        <authorList>
            <person name="Zhou Z."/>
            <person name="Liu Y."/>
            <person name="Xu W."/>
            <person name="Pan J."/>
            <person name="Luo Z.H."/>
            <person name="Li M."/>
        </authorList>
    </citation>
    <scope>NUCLEOTIDE SEQUENCE [LARGE SCALE GENOMIC DNA]</scope>
    <source>
        <strain evidence="9">SpSt-70</strain>
    </source>
</reference>
<keyword evidence="3" id="KW-1003">Cell membrane</keyword>
<feature type="transmembrane region" description="Helical" evidence="8">
    <location>
        <begin position="48"/>
        <end position="67"/>
    </location>
</feature>